<comment type="caution">
    <text evidence="5">The sequence shown here is derived from an EMBL/GenBank/DDBJ whole genome shotgun (WGS) entry which is preliminary data.</text>
</comment>
<evidence type="ECO:0000256" key="3">
    <source>
        <dbReference type="SAM" id="Phobius"/>
    </source>
</evidence>
<dbReference type="InterPro" id="IPR002932">
    <property type="entry name" value="Glu_synthdom"/>
</dbReference>
<evidence type="ECO:0000313" key="5">
    <source>
        <dbReference type="EMBL" id="PZP44052.1"/>
    </source>
</evidence>
<protein>
    <submittedName>
        <fullName evidence="5">FMN-binding glutamate synthase family protein</fullName>
    </submittedName>
</protein>
<dbReference type="InterPro" id="IPR024188">
    <property type="entry name" value="GltB"/>
</dbReference>
<dbReference type="PIRSF" id="PIRSF006429">
    <property type="entry name" value="GOGAT_lg_2"/>
    <property type="match status" value="1"/>
</dbReference>
<dbReference type="GO" id="GO:0006537">
    <property type="term" value="P:glutamate biosynthetic process"/>
    <property type="evidence" value="ECO:0007669"/>
    <property type="project" value="InterPro"/>
</dbReference>
<keyword evidence="3" id="KW-1133">Transmembrane helix</keyword>
<dbReference type="Pfam" id="PF01645">
    <property type="entry name" value="Glu_synthase"/>
    <property type="match status" value="1"/>
</dbReference>
<reference evidence="5 6" key="1">
    <citation type="submission" date="2017-11" db="EMBL/GenBank/DDBJ databases">
        <title>Infants hospitalized years apart are colonized by the same room-sourced microbial strains.</title>
        <authorList>
            <person name="Brooks B."/>
            <person name="Olm M.R."/>
            <person name="Firek B.A."/>
            <person name="Baker R."/>
            <person name="Thomas B.C."/>
            <person name="Morowitz M.J."/>
            <person name="Banfield J.F."/>
        </authorList>
    </citation>
    <scope>NUCLEOTIDE SEQUENCE [LARGE SCALE GENOMIC DNA]</scope>
    <source>
        <strain evidence="5">S2_009_000_R2_76</strain>
    </source>
</reference>
<dbReference type="PANTHER" id="PTHR43819">
    <property type="entry name" value="ARCHAEAL-TYPE GLUTAMATE SYNTHASE [NADPH]"/>
    <property type="match status" value="1"/>
</dbReference>
<gene>
    <name evidence="5" type="ORF">DI598_14950</name>
</gene>
<keyword evidence="3" id="KW-0812">Transmembrane</keyword>
<dbReference type="EMBL" id="QFOI01000334">
    <property type="protein sequence ID" value="PZP44052.1"/>
    <property type="molecule type" value="Genomic_DNA"/>
</dbReference>
<dbReference type="InterPro" id="IPR013785">
    <property type="entry name" value="Aldolase_TIM"/>
</dbReference>
<accession>A0A2W5GL77</accession>
<evidence type="ECO:0000256" key="2">
    <source>
        <dbReference type="PIRNR" id="PIRNR006429"/>
    </source>
</evidence>
<keyword evidence="3" id="KW-0472">Membrane</keyword>
<organism evidence="5 6">
    <name type="scientific">Pseudopedobacter saltans</name>
    <dbReference type="NCBI Taxonomy" id="151895"/>
    <lineage>
        <taxon>Bacteria</taxon>
        <taxon>Pseudomonadati</taxon>
        <taxon>Bacteroidota</taxon>
        <taxon>Sphingobacteriia</taxon>
        <taxon>Sphingobacteriales</taxon>
        <taxon>Sphingobacteriaceae</taxon>
        <taxon>Pseudopedobacter</taxon>
    </lineage>
</organism>
<dbReference type="Gene3D" id="3.20.20.70">
    <property type="entry name" value="Aldolase class I"/>
    <property type="match status" value="1"/>
</dbReference>
<proteinExistence type="inferred from homology"/>
<dbReference type="SUPFAM" id="SSF51395">
    <property type="entry name" value="FMN-linked oxidoreductases"/>
    <property type="match status" value="1"/>
</dbReference>
<dbReference type="PANTHER" id="PTHR43819:SF1">
    <property type="entry name" value="ARCHAEAL-TYPE GLUTAMATE SYNTHASE [NADPH]"/>
    <property type="match status" value="1"/>
</dbReference>
<evidence type="ECO:0000259" key="4">
    <source>
        <dbReference type="Pfam" id="PF01645"/>
    </source>
</evidence>
<evidence type="ECO:0000256" key="1">
    <source>
        <dbReference type="ARBA" id="ARBA00009716"/>
    </source>
</evidence>
<feature type="domain" description="Glutamate synthase" evidence="4">
    <location>
        <begin position="140"/>
        <end position="470"/>
    </location>
</feature>
<dbReference type="AlphaFoldDB" id="A0A2W5GL77"/>
<sequence length="511" mass="56300">MSIKNIVIFLLVVLFLGSLSLSLFVSSGFWVLTGLLFIFFAIAIWNAIQPRHSILRNFPLLGEIRYLFEHIRPEMRQYFGESDMNGAPFNRRQRNLIYERAKGVDDTVAFGMQENPHADGHEWVAHSMFPVSVNTEDLRVEIGNEQCSKKYSLSIFNVSAMSYGALSKNAIMALNKGAALGNFAHNTGEGGISSYHQSGGDLIWQIGTAYFGCRDANGHFDEVQFKEQANLDEVKMIEIKLSQGAKPGHGGMLPAVKNTEEIAAIRHIAPHKNVKSPGRHTAFEGSLGLVHFIQKLRELSGGKPIGFKICIGDKAEFEQLCLDMEMMHIFPDFITVDGAEGGTGAAPVEFTDNVGMPLEEALAFVNQTLIKHDLKKHIKIIASGKIISAFDILKNISLGASACNSARGMMIALGCIQALRCNAGTCPVGVATQNPHLYKGLVVEDKQQRIASYHENTLKSVKELMEAGGFLTLEDVNPNKFFKVNNGLTYSLAEYFSFFSLHKSTESTITQ</sequence>
<evidence type="ECO:0000313" key="6">
    <source>
        <dbReference type="Proteomes" id="UP000249645"/>
    </source>
</evidence>
<dbReference type="CDD" id="cd02808">
    <property type="entry name" value="GltS_FMN"/>
    <property type="match status" value="1"/>
</dbReference>
<dbReference type="Proteomes" id="UP000249645">
    <property type="component" value="Unassembled WGS sequence"/>
</dbReference>
<comment type="similarity">
    <text evidence="1 2">Belongs to the glutamate synthase family.</text>
</comment>
<name>A0A2W5GL77_9SPHI</name>
<feature type="transmembrane region" description="Helical" evidence="3">
    <location>
        <begin position="30"/>
        <end position="48"/>
    </location>
</feature>
<dbReference type="GO" id="GO:0015930">
    <property type="term" value="F:glutamate synthase activity"/>
    <property type="evidence" value="ECO:0007669"/>
    <property type="project" value="InterPro"/>
</dbReference>